<accession>A0ABC9QWQ4</accession>
<proteinExistence type="predicted"/>
<reference evidence="1 2" key="1">
    <citation type="submission" date="2012-04" db="EMBL/GenBank/DDBJ databases">
        <title>The Genome Sequence of Bacillus cereus VD078.</title>
        <authorList>
            <consortium name="The Broad Institute Genome Sequencing Platform"/>
            <consortium name="The Broad Institute Genome Sequencing Center for Infectious Disease"/>
            <person name="Feldgarden M."/>
            <person name="Van der Auwera G.A."/>
            <person name="Mahillon J."/>
            <person name="Duprez V."/>
            <person name="Timmery S."/>
            <person name="Mattelet C."/>
            <person name="Dierick K."/>
            <person name="Sun M."/>
            <person name="Yu Z."/>
            <person name="Zhu L."/>
            <person name="Hu X."/>
            <person name="Shank E.B."/>
            <person name="Swiecicka I."/>
            <person name="Hansen B.M."/>
            <person name="Andrup L."/>
            <person name="Young S.K."/>
            <person name="Zeng Q."/>
            <person name="Gargeya S."/>
            <person name="Fitzgerald M."/>
            <person name="Haas B."/>
            <person name="Abouelleil A."/>
            <person name="Alvarado L."/>
            <person name="Arachchi H.M."/>
            <person name="Berlin A."/>
            <person name="Chapman S.B."/>
            <person name="Goldberg J."/>
            <person name="Griggs A."/>
            <person name="Gujja S."/>
            <person name="Hansen M."/>
            <person name="Howarth C."/>
            <person name="Imamovic A."/>
            <person name="Larimer J."/>
            <person name="McCowen C."/>
            <person name="Montmayeur A."/>
            <person name="Murphy C."/>
            <person name="Neiman D."/>
            <person name="Pearson M."/>
            <person name="Priest M."/>
            <person name="Roberts A."/>
            <person name="Saif S."/>
            <person name="Shea T."/>
            <person name="Sisk P."/>
            <person name="Sykes S."/>
            <person name="Wortman J."/>
            <person name="Nusbaum C."/>
            <person name="Birren B."/>
        </authorList>
    </citation>
    <scope>NUCLEOTIDE SEQUENCE [LARGE SCALE GENOMIC DNA]</scope>
    <source>
        <strain evidence="1 2">VD078</strain>
    </source>
</reference>
<dbReference type="Proteomes" id="UP000006976">
    <property type="component" value="Unassembled WGS sequence"/>
</dbReference>
<protein>
    <submittedName>
        <fullName evidence="1">Uncharacterized protein</fullName>
    </submittedName>
</protein>
<dbReference type="AlphaFoldDB" id="A0ABC9QWQ4"/>
<name>A0ABC9QWQ4_BACMY</name>
<comment type="caution">
    <text evidence="1">The sequence shown here is derived from an EMBL/GenBank/DDBJ whole genome shotgun (WGS) entry which is preliminary data.</text>
</comment>
<sequence length="143" mass="16479">MNLQANKFDTVYPSGIDSNAIYADDEKIKMYIIEHAQLMDMGICQGETGCQCEENGQIKYDEYQQYPDVSLMRVEFVNQVLSDEYITVVVKGLLYAVYKPFFVIIYDSNIDKLKHEIENSFDEFTGFVIIQCRSCGAWAVYDS</sequence>
<dbReference type="EMBL" id="AHEV01000051">
    <property type="protein sequence ID" value="EJR30035.1"/>
    <property type="molecule type" value="Genomic_DNA"/>
</dbReference>
<organism evidence="1 2">
    <name type="scientific">Bacillus mycoides</name>
    <dbReference type="NCBI Taxonomy" id="1405"/>
    <lineage>
        <taxon>Bacteria</taxon>
        <taxon>Bacillati</taxon>
        <taxon>Bacillota</taxon>
        <taxon>Bacilli</taxon>
        <taxon>Bacillales</taxon>
        <taxon>Bacillaceae</taxon>
        <taxon>Bacillus</taxon>
        <taxon>Bacillus cereus group</taxon>
    </lineage>
</organism>
<dbReference type="RefSeq" id="WP_002169864.1">
    <property type="nucleotide sequence ID" value="NZ_JH792253.1"/>
</dbReference>
<evidence type="ECO:0000313" key="2">
    <source>
        <dbReference type="Proteomes" id="UP000006976"/>
    </source>
</evidence>
<gene>
    <name evidence="1" type="ORF">III_05804</name>
</gene>
<evidence type="ECO:0000313" key="1">
    <source>
        <dbReference type="EMBL" id="EJR30035.1"/>
    </source>
</evidence>